<keyword evidence="3" id="KW-1185">Reference proteome</keyword>
<organism evidence="2 3">
    <name type="scientific">Niastella vici</name>
    <dbReference type="NCBI Taxonomy" id="1703345"/>
    <lineage>
        <taxon>Bacteria</taxon>
        <taxon>Pseudomonadati</taxon>
        <taxon>Bacteroidota</taxon>
        <taxon>Chitinophagia</taxon>
        <taxon>Chitinophagales</taxon>
        <taxon>Chitinophagaceae</taxon>
        <taxon>Niastella</taxon>
    </lineage>
</organism>
<dbReference type="RefSeq" id="WP_081147076.1">
    <property type="nucleotide sequence ID" value="NZ_LVYD01000042.1"/>
</dbReference>
<evidence type="ECO:0000313" key="2">
    <source>
        <dbReference type="EMBL" id="OQP64458.1"/>
    </source>
</evidence>
<feature type="chain" id="PRO_5012438582" evidence="1">
    <location>
        <begin position="25"/>
        <end position="344"/>
    </location>
</feature>
<dbReference type="Pfam" id="PF07610">
    <property type="entry name" value="DUF1573"/>
    <property type="match status" value="1"/>
</dbReference>
<dbReference type="OrthoDB" id="826619at2"/>
<dbReference type="Proteomes" id="UP000192796">
    <property type="component" value="Unassembled WGS sequence"/>
</dbReference>
<dbReference type="InterPro" id="IPR013783">
    <property type="entry name" value="Ig-like_fold"/>
</dbReference>
<feature type="signal peptide" evidence="1">
    <location>
        <begin position="1"/>
        <end position="24"/>
    </location>
</feature>
<dbReference type="AlphaFoldDB" id="A0A1V9G1S1"/>
<protein>
    <submittedName>
        <fullName evidence="2">Uncharacterized protein</fullName>
    </submittedName>
</protein>
<name>A0A1V9G1S1_9BACT</name>
<gene>
    <name evidence="2" type="ORF">A3860_21050</name>
</gene>
<dbReference type="EMBL" id="LVYD01000042">
    <property type="protein sequence ID" value="OQP64458.1"/>
    <property type="molecule type" value="Genomic_DNA"/>
</dbReference>
<sequence length="344" mass="39350">MTPCNSLKKFFPYLILLACLIACGHENDRLANYVDPADNFSIPNGAMVKNEQGKKIKLADVLVSDSIFVIRVTNNQPEESKHLVFYRLAYFVDDYPHTDSIIILTDQLPADSCSENSWCQQLKFASTKVRVYTIEDSLLSAALESKQRAYVFFLDKKLQAQNIYMPEPASEFTNKTIKYFSIVANMVGRKSIFPGRPFYRSADTARDTDNPNAGTIFFSGRKAKVGDCTVKDTYYKDFYFRNKANEPLEINSITNNWGSRANCYVYVPEKPVKPGAECRIRVYYRPRSKGWFRNEINLYTNTDRYPLTFTISGTAVEASGNKGISWLESLGESKDIGFKKYRRF</sequence>
<comment type="caution">
    <text evidence="2">The sequence shown here is derived from an EMBL/GenBank/DDBJ whole genome shotgun (WGS) entry which is preliminary data.</text>
</comment>
<dbReference type="Gene3D" id="2.60.40.10">
    <property type="entry name" value="Immunoglobulins"/>
    <property type="match status" value="1"/>
</dbReference>
<proteinExistence type="predicted"/>
<evidence type="ECO:0000256" key="1">
    <source>
        <dbReference type="SAM" id="SignalP"/>
    </source>
</evidence>
<reference evidence="2 3" key="1">
    <citation type="submission" date="2016-03" db="EMBL/GenBank/DDBJ databases">
        <title>Niastella vici sp. nov., isolated from farmland soil.</title>
        <authorList>
            <person name="Chen L."/>
            <person name="Wang D."/>
            <person name="Yang S."/>
            <person name="Wang G."/>
        </authorList>
    </citation>
    <scope>NUCLEOTIDE SEQUENCE [LARGE SCALE GENOMIC DNA]</scope>
    <source>
        <strain evidence="2 3">DJ57</strain>
    </source>
</reference>
<dbReference type="InterPro" id="IPR011467">
    <property type="entry name" value="DUF1573"/>
</dbReference>
<evidence type="ECO:0000313" key="3">
    <source>
        <dbReference type="Proteomes" id="UP000192796"/>
    </source>
</evidence>
<accession>A0A1V9G1S1</accession>
<keyword evidence="1" id="KW-0732">Signal</keyword>